<reference evidence="2 3" key="1">
    <citation type="journal article" date="2015" name="Genome Biol. Evol.">
        <title>Comparative Genomics of a Bacterivorous Green Alga Reveals Evolutionary Causalities and Consequences of Phago-Mixotrophic Mode of Nutrition.</title>
        <authorList>
            <person name="Burns J.A."/>
            <person name="Paasch A."/>
            <person name="Narechania A."/>
            <person name="Kim E."/>
        </authorList>
    </citation>
    <scope>NUCLEOTIDE SEQUENCE [LARGE SCALE GENOMIC DNA]</scope>
    <source>
        <strain evidence="2 3">PLY_AMNH</strain>
    </source>
</reference>
<evidence type="ECO:0000313" key="2">
    <source>
        <dbReference type="EMBL" id="KAK3271199.1"/>
    </source>
</evidence>
<feature type="non-terminal residue" evidence="2">
    <location>
        <position position="1"/>
    </location>
</feature>
<accession>A0AAE0G420</accession>
<dbReference type="AlphaFoldDB" id="A0AAE0G420"/>
<gene>
    <name evidence="2" type="ORF">CYMTET_20437</name>
</gene>
<proteinExistence type="predicted"/>
<evidence type="ECO:0000256" key="1">
    <source>
        <dbReference type="SAM" id="MobiDB-lite"/>
    </source>
</evidence>
<evidence type="ECO:0000313" key="3">
    <source>
        <dbReference type="Proteomes" id="UP001190700"/>
    </source>
</evidence>
<dbReference type="Proteomes" id="UP001190700">
    <property type="component" value="Unassembled WGS sequence"/>
</dbReference>
<sequence length="282" mass="30469">VGRTGRAGATGTAVTLVGPSDAPRLGELVADFAQRASADTKVAEGKSGEMGQKSTSKAPIVLHTFTKLKPTAVESLRYRAEDVARAVGKMAVKDARASLTLASTCEIALGAQSEPDFGLDLIKELRMELLNSEKLATRFEENEREKLLLQHDAPLAKHRPATHLRHIPSYIKDSVAGGEVTIRSSSRGNRGRKRKQDSKDNQDPLKAQFIKTTMAESETTKQALKSLEKSISAETSRPFKAPKVASGEAKKMNAFYSNKSGKAGKQGQDKGNVNKGKRKGKR</sequence>
<keyword evidence="3" id="KW-1185">Reference proteome</keyword>
<feature type="region of interest" description="Disordered" evidence="1">
    <location>
        <begin position="221"/>
        <end position="282"/>
    </location>
</feature>
<protein>
    <recommendedName>
        <fullName evidence="4">RNA helicase</fullName>
    </recommendedName>
</protein>
<evidence type="ECO:0008006" key="4">
    <source>
        <dbReference type="Google" id="ProtNLM"/>
    </source>
</evidence>
<comment type="caution">
    <text evidence="2">The sequence shown here is derived from an EMBL/GenBank/DDBJ whole genome shotgun (WGS) entry which is preliminary data.</text>
</comment>
<name>A0AAE0G420_9CHLO</name>
<feature type="region of interest" description="Disordered" evidence="1">
    <location>
        <begin position="178"/>
        <end position="204"/>
    </location>
</feature>
<organism evidence="2 3">
    <name type="scientific">Cymbomonas tetramitiformis</name>
    <dbReference type="NCBI Taxonomy" id="36881"/>
    <lineage>
        <taxon>Eukaryota</taxon>
        <taxon>Viridiplantae</taxon>
        <taxon>Chlorophyta</taxon>
        <taxon>Pyramimonadophyceae</taxon>
        <taxon>Pyramimonadales</taxon>
        <taxon>Pyramimonadaceae</taxon>
        <taxon>Cymbomonas</taxon>
    </lineage>
</organism>
<dbReference type="EMBL" id="LGRX02009944">
    <property type="protein sequence ID" value="KAK3271199.1"/>
    <property type="molecule type" value="Genomic_DNA"/>
</dbReference>